<keyword evidence="3" id="KW-1185">Reference proteome</keyword>
<evidence type="ECO:0000313" key="2">
    <source>
        <dbReference type="EMBL" id="EIE84363.1"/>
    </source>
</evidence>
<dbReference type="VEuPathDB" id="FungiDB:RO3G_09073"/>
<dbReference type="AlphaFoldDB" id="I1C7D3"/>
<name>I1C7D3_RHIO9</name>
<dbReference type="GeneID" id="93616039"/>
<organism evidence="2 3">
    <name type="scientific">Rhizopus delemar (strain RA 99-880 / ATCC MYA-4621 / FGSC 9543 / NRRL 43880)</name>
    <name type="common">Mucormycosis agent</name>
    <name type="synonym">Rhizopus arrhizus var. delemar</name>
    <dbReference type="NCBI Taxonomy" id="246409"/>
    <lineage>
        <taxon>Eukaryota</taxon>
        <taxon>Fungi</taxon>
        <taxon>Fungi incertae sedis</taxon>
        <taxon>Mucoromycota</taxon>
        <taxon>Mucoromycotina</taxon>
        <taxon>Mucoromycetes</taxon>
        <taxon>Mucorales</taxon>
        <taxon>Mucorineae</taxon>
        <taxon>Rhizopodaceae</taxon>
        <taxon>Rhizopus</taxon>
    </lineage>
</organism>
<dbReference type="Proteomes" id="UP000009138">
    <property type="component" value="Unassembled WGS sequence"/>
</dbReference>
<dbReference type="OrthoDB" id="2217812at2759"/>
<gene>
    <name evidence="2" type="ORF">RO3G_09073</name>
</gene>
<evidence type="ECO:0000256" key="1">
    <source>
        <dbReference type="SAM" id="MobiDB-lite"/>
    </source>
</evidence>
<evidence type="ECO:0000313" key="3">
    <source>
        <dbReference type="Proteomes" id="UP000009138"/>
    </source>
</evidence>
<reference evidence="2 3" key="1">
    <citation type="journal article" date="2009" name="PLoS Genet.">
        <title>Genomic analysis of the basal lineage fungus Rhizopus oryzae reveals a whole-genome duplication.</title>
        <authorList>
            <person name="Ma L.-J."/>
            <person name="Ibrahim A.S."/>
            <person name="Skory C."/>
            <person name="Grabherr M.G."/>
            <person name="Burger G."/>
            <person name="Butler M."/>
            <person name="Elias M."/>
            <person name="Idnurm A."/>
            <person name="Lang B.F."/>
            <person name="Sone T."/>
            <person name="Abe A."/>
            <person name="Calvo S.E."/>
            <person name="Corrochano L.M."/>
            <person name="Engels R."/>
            <person name="Fu J."/>
            <person name="Hansberg W."/>
            <person name="Kim J.-M."/>
            <person name="Kodira C.D."/>
            <person name="Koehrsen M.J."/>
            <person name="Liu B."/>
            <person name="Miranda-Saavedra D."/>
            <person name="O'Leary S."/>
            <person name="Ortiz-Castellanos L."/>
            <person name="Poulter R."/>
            <person name="Rodriguez-Romero J."/>
            <person name="Ruiz-Herrera J."/>
            <person name="Shen Y.-Q."/>
            <person name="Zeng Q."/>
            <person name="Galagan J."/>
            <person name="Birren B.W."/>
            <person name="Cuomo C.A."/>
            <person name="Wickes B.L."/>
        </authorList>
    </citation>
    <scope>NUCLEOTIDE SEQUENCE [LARGE SCALE GENOMIC DNA]</scope>
    <source>
        <strain evidence="3">RA 99-880 / ATCC MYA-4621 / FGSC 9543 / NRRL 43880</strain>
    </source>
</reference>
<proteinExistence type="predicted"/>
<protein>
    <submittedName>
        <fullName evidence="2">Uncharacterized protein</fullName>
    </submittedName>
</protein>
<feature type="region of interest" description="Disordered" evidence="1">
    <location>
        <begin position="76"/>
        <end position="117"/>
    </location>
</feature>
<accession>I1C7D3</accession>
<dbReference type="InParanoid" id="I1C7D3"/>
<dbReference type="RefSeq" id="XP_067519759.1">
    <property type="nucleotide sequence ID" value="XM_067663658.1"/>
</dbReference>
<dbReference type="EMBL" id="CH476737">
    <property type="protein sequence ID" value="EIE84363.1"/>
    <property type="molecule type" value="Genomic_DNA"/>
</dbReference>
<feature type="compositionally biased region" description="Low complexity" evidence="1">
    <location>
        <begin position="92"/>
        <end position="102"/>
    </location>
</feature>
<sequence>MAGSTKGNWYKDHDIEQMSCSHQRVYGLRVKQVLLVYFEVPAMRYNNKQLQQLQTVLATAHIEIRKLQQEHAFLRKQLAPKPSNTDIPPSPSGRTTSPTVSSLPRNPTTPSKHPFIA</sequence>